<evidence type="ECO:0008006" key="4">
    <source>
        <dbReference type="Google" id="ProtNLM"/>
    </source>
</evidence>
<proteinExistence type="predicted"/>
<keyword evidence="3" id="KW-1185">Reference proteome</keyword>
<evidence type="ECO:0000313" key="2">
    <source>
        <dbReference type="EMBL" id="KAK5635532.1"/>
    </source>
</evidence>
<organism evidence="2 3">
    <name type="scientific">Xylaria bambusicola</name>
    <dbReference type="NCBI Taxonomy" id="326684"/>
    <lineage>
        <taxon>Eukaryota</taxon>
        <taxon>Fungi</taxon>
        <taxon>Dikarya</taxon>
        <taxon>Ascomycota</taxon>
        <taxon>Pezizomycotina</taxon>
        <taxon>Sordariomycetes</taxon>
        <taxon>Xylariomycetidae</taxon>
        <taxon>Xylariales</taxon>
        <taxon>Xylariaceae</taxon>
        <taxon>Xylaria</taxon>
    </lineage>
</organism>
<evidence type="ECO:0000256" key="1">
    <source>
        <dbReference type="SAM" id="MobiDB-lite"/>
    </source>
</evidence>
<protein>
    <recommendedName>
        <fullName evidence="4">Bacteriocin-protection protein</fullName>
    </recommendedName>
</protein>
<evidence type="ECO:0000313" key="3">
    <source>
        <dbReference type="Proteomes" id="UP001305414"/>
    </source>
</evidence>
<name>A0AAN7UTI0_9PEZI</name>
<dbReference type="EMBL" id="JAWHQM010000054">
    <property type="protein sequence ID" value="KAK5635532.1"/>
    <property type="molecule type" value="Genomic_DNA"/>
</dbReference>
<feature type="compositionally biased region" description="Basic and acidic residues" evidence="1">
    <location>
        <begin position="209"/>
        <end position="220"/>
    </location>
</feature>
<reference evidence="2 3" key="1">
    <citation type="submission" date="2023-10" db="EMBL/GenBank/DDBJ databases">
        <title>Draft genome sequence of Xylaria bambusicola isolate GMP-LS, the root and basal stem rot pathogen of sugarcane in Indonesia.</title>
        <authorList>
            <person name="Selvaraj P."/>
            <person name="Muralishankar V."/>
            <person name="Muruganantham S."/>
            <person name="Sp S."/>
            <person name="Haryani S."/>
            <person name="Lau K.J.X."/>
            <person name="Naqvi N.I."/>
        </authorList>
    </citation>
    <scope>NUCLEOTIDE SEQUENCE [LARGE SCALE GENOMIC DNA]</scope>
    <source>
        <strain evidence="2">GMP-LS</strain>
    </source>
</reference>
<dbReference type="AlphaFoldDB" id="A0AAN7UTI0"/>
<comment type="caution">
    <text evidence="2">The sequence shown here is derived from an EMBL/GenBank/DDBJ whole genome shotgun (WGS) entry which is preliminary data.</text>
</comment>
<dbReference type="Pfam" id="PF13376">
    <property type="entry name" value="OmdA"/>
    <property type="match status" value="1"/>
</dbReference>
<dbReference type="Proteomes" id="UP001305414">
    <property type="component" value="Unassembled WGS sequence"/>
</dbReference>
<sequence length="254" mass="27410">MPIDLPVLTIIDAIAWSSWLARSATTSKGVWLTLAKKGNTTPTSLTYAQALDEALCHGWIDGQARGGDECTYSQRFTPRTAKSLWSRRNVENVRRLEKEGRITAVGYAAINAAKADGRWEAAYAGQSTAEPPSEFLAAVAAVPAAQATWDALSRSNRFAIYFRLNALKTQAGKEKRMTAFVEMLARGETLLPQKQKLVARTAGRASSRKAADSKAAEEKPVLATGTRRTATSHGDGGTLRRSARLLKTSTAPSS</sequence>
<gene>
    <name evidence="2" type="ORF">RRF57_011244</name>
</gene>
<feature type="region of interest" description="Disordered" evidence="1">
    <location>
        <begin position="199"/>
        <end position="254"/>
    </location>
</feature>
<accession>A0AAN7UTI0</accession>